<reference evidence="5 6" key="1">
    <citation type="submission" date="2010-10" db="EMBL/GenBank/DDBJ databases">
        <title>Complete sequence of Frankia sp. EuI1c.</title>
        <authorList>
            <consortium name="US DOE Joint Genome Institute"/>
            <person name="Lucas S."/>
            <person name="Copeland A."/>
            <person name="Lapidus A."/>
            <person name="Cheng J.-F."/>
            <person name="Bruce D."/>
            <person name="Goodwin L."/>
            <person name="Pitluck S."/>
            <person name="Chertkov O."/>
            <person name="Detter J.C."/>
            <person name="Han C."/>
            <person name="Tapia R."/>
            <person name="Land M."/>
            <person name="Hauser L."/>
            <person name="Jeffries C."/>
            <person name="Kyrpides N."/>
            <person name="Ivanova N."/>
            <person name="Mikhailova N."/>
            <person name="Beauchemin N."/>
            <person name="Sen A."/>
            <person name="Sur S.A."/>
            <person name="Gtari M."/>
            <person name="Wall L."/>
            <person name="Tisa L."/>
            <person name="Woyke T."/>
        </authorList>
    </citation>
    <scope>NUCLEOTIDE SEQUENCE [LARGE SCALE GENOMIC DNA]</scope>
    <source>
        <strain evidence="6">DSM 45817 / CECT 9037 / EuI1c</strain>
    </source>
</reference>
<dbReference type="Pfam" id="PF13458">
    <property type="entry name" value="Peripla_BP_6"/>
    <property type="match status" value="1"/>
</dbReference>
<dbReference type="EMBL" id="CP002299">
    <property type="protein sequence ID" value="ADP84658.1"/>
    <property type="molecule type" value="Genomic_DNA"/>
</dbReference>
<dbReference type="eggNOG" id="COG0683">
    <property type="taxonomic scope" value="Bacteria"/>
</dbReference>
<sequence precursor="true">MIRKRSTALAAMVAAGAMLLAAGCGSSGSSGPTVTGSGSAGATQTITVGVFADITGPAASGNKTVEAGVKAGTYYAARNGYKIKYVVGDTATNPTTALSIAQKFVTQDHVLAVIANSSLLFTASNYLTAHNVPVIGISEDGPEWITSKNMFSISGPLQQTKVATTMGKFFKLVGVTNLASLGYAVSPISSESASASAASAEAAGIKVGYLNAKFPFGSTNVGPAVLQMKDAGIDGLVTSTDPDTGFELIKGLRDSGVKLKGALLPTGYGGDLIQAGPGALASAQNVYFLLGYEPVEMQTAATKQFVADLKSGGTTGEPTFAMYNGYVSIGLLVRALKAAGGTPSQAGLLKGLESIHDWNALGLYGSHTVDINDRVNVVSGPDNCSWMTKLVGDKFELVKGATPICGDVIPGKTVAAQS</sequence>
<evidence type="ECO:0000256" key="1">
    <source>
        <dbReference type="ARBA" id="ARBA00010062"/>
    </source>
</evidence>
<proteinExistence type="inferred from homology"/>
<dbReference type="PANTHER" id="PTHR30483:SF6">
    <property type="entry name" value="PERIPLASMIC BINDING PROTEIN OF ABC TRANSPORTER FOR NATURAL AMINO ACIDS"/>
    <property type="match status" value="1"/>
</dbReference>
<dbReference type="Proteomes" id="UP000002484">
    <property type="component" value="Chromosome"/>
</dbReference>
<dbReference type="OrthoDB" id="4364076at2"/>
<keyword evidence="6" id="KW-1185">Reference proteome</keyword>
<dbReference type="InterPro" id="IPR028081">
    <property type="entry name" value="Leu-bd"/>
</dbReference>
<dbReference type="KEGG" id="fri:FraEuI1c_6688"/>
<dbReference type="STRING" id="298654.FraEuI1c_6688"/>
<accession>E3JB37</accession>
<comment type="similarity">
    <text evidence="1">Belongs to the leucine-binding protein family.</text>
</comment>
<evidence type="ECO:0000313" key="5">
    <source>
        <dbReference type="EMBL" id="ADP84658.1"/>
    </source>
</evidence>
<dbReference type="Gene3D" id="3.40.50.2300">
    <property type="match status" value="2"/>
</dbReference>
<organism evidence="5 6">
    <name type="scientific">Pseudofrankia inefficax (strain DSM 45817 / CECT 9037 / DDB 130130 / EuI1c)</name>
    <name type="common">Frankia inefficax</name>
    <dbReference type="NCBI Taxonomy" id="298654"/>
    <lineage>
        <taxon>Bacteria</taxon>
        <taxon>Bacillati</taxon>
        <taxon>Actinomycetota</taxon>
        <taxon>Actinomycetes</taxon>
        <taxon>Frankiales</taxon>
        <taxon>Frankiaceae</taxon>
        <taxon>Pseudofrankia</taxon>
    </lineage>
</organism>
<feature type="signal peptide" evidence="3">
    <location>
        <begin position="1"/>
        <end position="21"/>
    </location>
</feature>
<evidence type="ECO:0000313" key="6">
    <source>
        <dbReference type="Proteomes" id="UP000002484"/>
    </source>
</evidence>
<evidence type="ECO:0000256" key="2">
    <source>
        <dbReference type="ARBA" id="ARBA00022729"/>
    </source>
</evidence>
<dbReference type="RefSeq" id="WP_013427769.1">
    <property type="nucleotide sequence ID" value="NC_014666.1"/>
</dbReference>
<dbReference type="PROSITE" id="PS51257">
    <property type="entry name" value="PROKAR_LIPOPROTEIN"/>
    <property type="match status" value="1"/>
</dbReference>
<feature type="chain" id="PRO_5039394100" evidence="3">
    <location>
        <begin position="22"/>
        <end position="418"/>
    </location>
</feature>
<name>E3JB37_PSEI1</name>
<dbReference type="InParanoid" id="E3JB37"/>
<evidence type="ECO:0000259" key="4">
    <source>
        <dbReference type="Pfam" id="PF13458"/>
    </source>
</evidence>
<dbReference type="PANTHER" id="PTHR30483">
    <property type="entry name" value="LEUCINE-SPECIFIC-BINDING PROTEIN"/>
    <property type="match status" value="1"/>
</dbReference>
<dbReference type="HOGENOM" id="CLU_054023_0_0_11"/>
<dbReference type="SUPFAM" id="SSF53822">
    <property type="entry name" value="Periplasmic binding protein-like I"/>
    <property type="match status" value="1"/>
</dbReference>
<evidence type="ECO:0000256" key="3">
    <source>
        <dbReference type="SAM" id="SignalP"/>
    </source>
</evidence>
<gene>
    <name evidence="5" type="ordered locus">FraEuI1c_6688</name>
</gene>
<dbReference type="InterPro" id="IPR028082">
    <property type="entry name" value="Peripla_BP_I"/>
</dbReference>
<dbReference type="AlphaFoldDB" id="E3JB37"/>
<keyword evidence="5" id="KW-0675">Receptor</keyword>
<keyword evidence="2 3" id="KW-0732">Signal</keyword>
<dbReference type="InterPro" id="IPR051010">
    <property type="entry name" value="BCAA_transport"/>
</dbReference>
<feature type="domain" description="Leucine-binding protein" evidence="4">
    <location>
        <begin position="45"/>
        <end position="374"/>
    </location>
</feature>
<protein>
    <submittedName>
        <fullName evidence="5">Extracellular ligand-binding receptor</fullName>
    </submittedName>
</protein>